<keyword evidence="4 6" id="KW-1133">Transmembrane helix</keyword>
<dbReference type="InterPro" id="IPR011701">
    <property type="entry name" value="MFS"/>
</dbReference>
<feature type="transmembrane region" description="Helical" evidence="6">
    <location>
        <begin position="103"/>
        <end position="126"/>
    </location>
</feature>
<dbReference type="GO" id="GO:0022857">
    <property type="term" value="F:transmembrane transporter activity"/>
    <property type="evidence" value="ECO:0007669"/>
    <property type="project" value="InterPro"/>
</dbReference>
<dbReference type="EMBL" id="QYTV02000002">
    <property type="protein sequence ID" value="RST76310.1"/>
    <property type="molecule type" value="Genomic_DNA"/>
</dbReference>
<feature type="transmembrane region" description="Helical" evidence="6">
    <location>
        <begin position="200"/>
        <end position="220"/>
    </location>
</feature>
<feature type="domain" description="Major facilitator superfamily (MFS) profile" evidence="7">
    <location>
        <begin position="14"/>
        <end position="449"/>
    </location>
</feature>
<evidence type="ECO:0000313" key="8">
    <source>
        <dbReference type="EMBL" id="RST76310.1"/>
    </source>
</evidence>
<evidence type="ECO:0000256" key="5">
    <source>
        <dbReference type="ARBA" id="ARBA00023136"/>
    </source>
</evidence>
<evidence type="ECO:0000313" key="9">
    <source>
        <dbReference type="Proteomes" id="UP000287156"/>
    </source>
</evidence>
<dbReference type="InterPro" id="IPR036259">
    <property type="entry name" value="MFS_trans_sf"/>
</dbReference>
<proteinExistence type="predicted"/>
<evidence type="ECO:0000256" key="2">
    <source>
        <dbReference type="ARBA" id="ARBA00022448"/>
    </source>
</evidence>
<dbReference type="OrthoDB" id="102502at2"/>
<accession>A0A429Y4I1</accession>
<feature type="transmembrane region" description="Helical" evidence="6">
    <location>
        <begin position="80"/>
        <end position="97"/>
    </location>
</feature>
<dbReference type="InterPro" id="IPR020846">
    <property type="entry name" value="MFS_dom"/>
</dbReference>
<dbReference type="AlphaFoldDB" id="A0A429Y4I1"/>
<dbReference type="PANTHER" id="PTHR42718:SF9">
    <property type="entry name" value="MAJOR FACILITATOR SUPERFAMILY MULTIDRUG TRANSPORTER MFSC"/>
    <property type="match status" value="1"/>
</dbReference>
<sequence length="457" mass="50248">MMASRKKIHKPWVLVVTIGLGTLLNPLNSSMISVALTRMQQEFELTFADASWLISVFYLASAAGQPVMGKLSDMFGPKRMFLAGLITVAAASMLAPLSPNFPFLLGCRALQAIGSSTLFPSGMSIVRTSITKGQAKALATLSIFASTSAAFGPSIGGLLIDSWDWPSIFIVNFPFIIVSFFMAIFILPEKGEGKFELKRIDFFGITLFIIAVIGLILFLLSLDSQIHWWALLVFLVSSVSFYFYEKNQGEPFIDVRGLKRNPNVTLIYVQFITINLVYYCYFFGFPTYLQQVKKYSPGDTGLIMLALAGFGVIVSPFAGRLIDRHGPKPALITGSVILFTGTALLLTLNETSSLLWLLVIMAVLGMSNGFSNISMQTALYEHVKPEDTGSASGLFQTSRYLGSILSSSLLGLAFNRHLDIHHLHNVAMICLAFCLLVFLLSIRLPGRNKLRGAWMKL</sequence>
<reference evidence="8" key="1">
    <citation type="submission" date="2018-12" db="EMBL/GenBank/DDBJ databases">
        <authorList>
            <person name="Sun L."/>
            <person name="Chen Z."/>
        </authorList>
    </citation>
    <scope>NUCLEOTIDE SEQUENCE [LARGE SCALE GENOMIC DNA]</scope>
    <source>
        <strain evidence="8">3-2-2</strain>
    </source>
</reference>
<keyword evidence="3 6" id="KW-0812">Transmembrane</keyword>
<evidence type="ECO:0000256" key="1">
    <source>
        <dbReference type="ARBA" id="ARBA00004651"/>
    </source>
</evidence>
<evidence type="ECO:0000256" key="4">
    <source>
        <dbReference type="ARBA" id="ARBA00022989"/>
    </source>
</evidence>
<keyword evidence="5 6" id="KW-0472">Membrane</keyword>
<name>A0A429Y4I1_9BACI</name>
<feature type="transmembrane region" description="Helical" evidence="6">
    <location>
        <begin position="330"/>
        <end position="348"/>
    </location>
</feature>
<evidence type="ECO:0000256" key="6">
    <source>
        <dbReference type="SAM" id="Phobius"/>
    </source>
</evidence>
<comment type="caution">
    <text evidence="8">The sequence shown here is derived from an EMBL/GenBank/DDBJ whole genome shotgun (WGS) entry which is preliminary data.</text>
</comment>
<evidence type="ECO:0000256" key="3">
    <source>
        <dbReference type="ARBA" id="ARBA00022692"/>
    </source>
</evidence>
<dbReference type="CDD" id="cd17321">
    <property type="entry name" value="MFS_MMR_MDR_like"/>
    <property type="match status" value="1"/>
</dbReference>
<feature type="transmembrane region" description="Helical" evidence="6">
    <location>
        <begin position="226"/>
        <end position="244"/>
    </location>
</feature>
<dbReference type="PROSITE" id="PS50850">
    <property type="entry name" value="MFS"/>
    <property type="match status" value="1"/>
</dbReference>
<protein>
    <submittedName>
        <fullName evidence="8">MFS transporter</fullName>
    </submittedName>
</protein>
<evidence type="ECO:0000259" key="7">
    <source>
        <dbReference type="PROSITE" id="PS50850"/>
    </source>
</evidence>
<feature type="transmembrane region" description="Helical" evidence="6">
    <location>
        <begin position="138"/>
        <end position="160"/>
    </location>
</feature>
<feature type="transmembrane region" description="Helical" evidence="6">
    <location>
        <begin position="45"/>
        <end position="68"/>
    </location>
</feature>
<dbReference type="SUPFAM" id="SSF103473">
    <property type="entry name" value="MFS general substrate transporter"/>
    <property type="match status" value="1"/>
</dbReference>
<dbReference type="PANTHER" id="PTHR42718">
    <property type="entry name" value="MAJOR FACILITATOR SUPERFAMILY MULTIDRUG TRANSPORTER MFSC"/>
    <property type="match status" value="1"/>
</dbReference>
<dbReference type="GO" id="GO:0005886">
    <property type="term" value="C:plasma membrane"/>
    <property type="evidence" value="ECO:0007669"/>
    <property type="project" value="UniProtKB-SubCell"/>
</dbReference>
<feature type="transmembrane region" description="Helical" evidence="6">
    <location>
        <begin position="166"/>
        <end position="188"/>
    </location>
</feature>
<feature type="transmembrane region" description="Helical" evidence="6">
    <location>
        <begin position="354"/>
        <end position="373"/>
    </location>
</feature>
<feature type="transmembrane region" description="Helical" evidence="6">
    <location>
        <begin position="301"/>
        <end position="318"/>
    </location>
</feature>
<dbReference type="Gene3D" id="1.20.1720.10">
    <property type="entry name" value="Multidrug resistance protein D"/>
    <property type="match status" value="1"/>
</dbReference>
<comment type="subcellular location">
    <subcellularLocation>
        <location evidence="1">Cell membrane</location>
        <topology evidence="1">Multi-pass membrane protein</topology>
    </subcellularLocation>
</comment>
<gene>
    <name evidence="8" type="ORF">D4T97_005935</name>
</gene>
<organism evidence="8 9">
    <name type="scientific">Siminovitchia acidinfaciens</name>
    <dbReference type="NCBI Taxonomy" id="2321395"/>
    <lineage>
        <taxon>Bacteria</taxon>
        <taxon>Bacillati</taxon>
        <taxon>Bacillota</taxon>
        <taxon>Bacilli</taxon>
        <taxon>Bacillales</taxon>
        <taxon>Bacillaceae</taxon>
        <taxon>Siminovitchia</taxon>
    </lineage>
</organism>
<feature type="transmembrane region" description="Helical" evidence="6">
    <location>
        <begin position="426"/>
        <end position="446"/>
    </location>
</feature>
<dbReference type="Proteomes" id="UP000287156">
    <property type="component" value="Unassembled WGS sequence"/>
</dbReference>
<feature type="transmembrane region" description="Helical" evidence="6">
    <location>
        <begin position="265"/>
        <end position="289"/>
    </location>
</feature>
<dbReference type="Pfam" id="PF07690">
    <property type="entry name" value="MFS_1"/>
    <property type="match status" value="1"/>
</dbReference>
<dbReference type="Gene3D" id="1.20.1250.20">
    <property type="entry name" value="MFS general substrate transporter like domains"/>
    <property type="match status" value="1"/>
</dbReference>
<keyword evidence="9" id="KW-1185">Reference proteome</keyword>
<keyword evidence="2" id="KW-0813">Transport</keyword>